<reference evidence="1 2" key="1">
    <citation type="submission" date="2018-11" db="EMBL/GenBank/DDBJ databases">
        <authorList>
            <consortium name="Pathogen Informatics"/>
        </authorList>
    </citation>
    <scope>NUCLEOTIDE SEQUENCE [LARGE SCALE GENOMIC DNA]</scope>
</reference>
<evidence type="ECO:0000313" key="1">
    <source>
        <dbReference type="EMBL" id="VDM70885.1"/>
    </source>
</evidence>
<sequence length="120" mass="12988">MLFSLLCILVENVDWKGHLVVLNNSVNGFPTTGENIVVKAVEIHAVEGDDPSPSKEYDHQARVVFEGDVEDDFMSARDDEACASCAHIEGAVVTVLSSVVVLLSSVWKLVLINSFTSLAL</sequence>
<keyword evidence="2" id="KW-1185">Reference proteome</keyword>
<organism evidence="1 2">
    <name type="scientific">Strongylus vulgaris</name>
    <name type="common">Blood worm</name>
    <dbReference type="NCBI Taxonomy" id="40348"/>
    <lineage>
        <taxon>Eukaryota</taxon>
        <taxon>Metazoa</taxon>
        <taxon>Ecdysozoa</taxon>
        <taxon>Nematoda</taxon>
        <taxon>Chromadorea</taxon>
        <taxon>Rhabditida</taxon>
        <taxon>Rhabditina</taxon>
        <taxon>Rhabditomorpha</taxon>
        <taxon>Strongyloidea</taxon>
        <taxon>Strongylidae</taxon>
        <taxon>Strongylus</taxon>
    </lineage>
</organism>
<name>A0A3P7KIV1_STRVU</name>
<protein>
    <submittedName>
        <fullName evidence="1">Uncharacterized protein</fullName>
    </submittedName>
</protein>
<dbReference type="EMBL" id="UYYB01017993">
    <property type="protein sequence ID" value="VDM70885.1"/>
    <property type="molecule type" value="Genomic_DNA"/>
</dbReference>
<gene>
    <name evidence="1" type="ORF">SVUK_LOCUS5883</name>
</gene>
<dbReference type="Proteomes" id="UP000270094">
    <property type="component" value="Unassembled WGS sequence"/>
</dbReference>
<evidence type="ECO:0000313" key="2">
    <source>
        <dbReference type="Proteomes" id="UP000270094"/>
    </source>
</evidence>
<dbReference type="AlphaFoldDB" id="A0A3P7KIV1"/>
<proteinExistence type="predicted"/>
<accession>A0A3P7KIV1</accession>